<dbReference type="EMBL" id="JAJVCZ030000008">
    <property type="protein sequence ID" value="KAL0257383.1"/>
    <property type="molecule type" value="Genomic_DNA"/>
</dbReference>
<evidence type="ECO:0000256" key="1">
    <source>
        <dbReference type="ARBA" id="ARBA00022801"/>
    </source>
</evidence>
<dbReference type="InterPro" id="IPR013094">
    <property type="entry name" value="AB_hydrolase_3"/>
</dbReference>
<sequence length="316" mass="34063">MAPYLDPVNQAFVDAGAKAGGPPLQTLRPDEARAVLEGLQQHEPSRDVLRENIDVPVRTSGPVKTVLFKPASASAPLPLAFYFHGGGWILGSPNTHDSLVSDLVRETGCAVAFPYYTPAPEAQFPQQFDEAYAAVEYYVQNGDKHGLRTDKIALAGDSAGGHMAVAMSTLAAQRKLPATVSYQVLFYPVANLLRESDTYKTFHDGPYLNAPLLRWMKDAFVPKDDDRLSILASPTLMDKEQAAAQPPTLIITAAVDPLLREGKEFGHLLQQAGVEVAIFEADGQVHDFAMLEPVRKSATAVASVDLAAVGIRKALS</sequence>
<dbReference type="Proteomes" id="UP001430584">
    <property type="component" value="Unassembled WGS sequence"/>
</dbReference>
<keyword evidence="4" id="KW-1185">Reference proteome</keyword>
<evidence type="ECO:0000259" key="2">
    <source>
        <dbReference type="Pfam" id="PF07859"/>
    </source>
</evidence>
<dbReference type="Pfam" id="PF07859">
    <property type="entry name" value="Abhydrolase_3"/>
    <property type="match status" value="1"/>
</dbReference>
<evidence type="ECO:0000313" key="4">
    <source>
        <dbReference type="Proteomes" id="UP001430584"/>
    </source>
</evidence>
<evidence type="ECO:0000313" key="3">
    <source>
        <dbReference type="EMBL" id="KAL0257383.1"/>
    </source>
</evidence>
<accession>A0ABR3C9T1</accession>
<protein>
    <recommendedName>
        <fullName evidence="2">Alpha/beta hydrolase fold-3 domain-containing protein</fullName>
    </recommendedName>
</protein>
<dbReference type="GeneID" id="92012279"/>
<proteinExistence type="predicted"/>
<dbReference type="SUPFAM" id="SSF53474">
    <property type="entry name" value="alpha/beta-Hydrolases"/>
    <property type="match status" value="1"/>
</dbReference>
<reference evidence="3 4" key="1">
    <citation type="submission" date="2024-02" db="EMBL/GenBank/DDBJ databases">
        <title>De novo assembly and annotation of 12 fungi associated with fruit tree decline syndrome in Ontario, Canada.</title>
        <authorList>
            <person name="Sulman M."/>
            <person name="Ellouze W."/>
            <person name="Ilyukhin E."/>
        </authorList>
    </citation>
    <scope>NUCLEOTIDE SEQUENCE [LARGE SCALE GENOMIC DNA]</scope>
    <source>
        <strain evidence="3 4">FDS-637</strain>
    </source>
</reference>
<gene>
    <name evidence="3" type="ORF">SLS55_008194</name>
</gene>
<dbReference type="InterPro" id="IPR050300">
    <property type="entry name" value="GDXG_lipolytic_enzyme"/>
</dbReference>
<dbReference type="RefSeq" id="XP_066630412.1">
    <property type="nucleotide sequence ID" value="XM_066779608.1"/>
</dbReference>
<comment type="caution">
    <text evidence="3">The sequence shown here is derived from an EMBL/GenBank/DDBJ whole genome shotgun (WGS) entry which is preliminary data.</text>
</comment>
<feature type="domain" description="Alpha/beta hydrolase fold-3" evidence="2">
    <location>
        <begin position="81"/>
        <end position="289"/>
    </location>
</feature>
<organism evidence="3 4">
    <name type="scientific">Diplodia seriata</name>
    <dbReference type="NCBI Taxonomy" id="420778"/>
    <lineage>
        <taxon>Eukaryota</taxon>
        <taxon>Fungi</taxon>
        <taxon>Dikarya</taxon>
        <taxon>Ascomycota</taxon>
        <taxon>Pezizomycotina</taxon>
        <taxon>Dothideomycetes</taxon>
        <taxon>Dothideomycetes incertae sedis</taxon>
        <taxon>Botryosphaeriales</taxon>
        <taxon>Botryosphaeriaceae</taxon>
        <taxon>Diplodia</taxon>
    </lineage>
</organism>
<keyword evidence="1" id="KW-0378">Hydrolase</keyword>
<dbReference type="PANTHER" id="PTHR48081:SF8">
    <property type="entry name" value="ALPHA_BETA HYDROLASE FOLD-3 DOMAIN-CONTAINING PROTEIN-RELATED"/>
    <property type="match status" value="1"/>
</dbReference>
<dbReference type="Gene3D" id="3.40.50.1820">
    <property type="entry name" value="alpha/beta hydrolase"/>
    <property type="match status" value="1"/>
</dbReference>
<dbReference type="InterPro" id="IPR029058">
    <property type="entry name" value="AB_hydrolase_fold"/>
</dbReference>
<dbReference type="PANTHER" id="PTHR48081">
    <property type="entry name" value="AB HYDROLASE SUPERFAMILY PROTEIN C4A8.06C"/>
    <property type="match status" value="1"/>
</dbReference>
<name>A0ABR3C9T1_9PEZI</name>